<sequence>MDPQGWTTSPEAQSLHDGAIIIDGLQTSLWGRPIFEEMRAGGITAVNVSTVLWENFVEGIGYVSMWKRFLRENADILAPVKTVADIHAAKAAGKTGIILGWQNTSPIEDKLDYVEIFKDLGVNIMQLTYNTQNYSGAGYLEEHDSGLTGFGREVVAEMNRLGVLCDLSHVGDKTSADTIAYSRAPVCISHILPRALHDVKRNKNDDLFLACAEKGGLIGLSLFAPGLKAGNDATVEDVLDAMEHVIGLVGFDHVGIGTDFSLDRPRPSDWLLWANRDKGTARKLTEFGNVKINKPAGIRRMTDLPNMTGRMLARGWGEQNVTRILGLNWLSLFDRAWTPTA</sequence>
<dbReference type="PATRIC" id="fig|1335048.3.peg.102"/>
<dbReference type="RefSeq" id="WP_066808509.1">
    <property type="nucleotide sequence ID" value="NZ_CP012661.1"/>
</dbReference>
<dbReference type="AlphaFoldDB" id="A0A159YYA1"/>
<dbReference type="PROSITE" id="PS51365">
    <property type="entry name" value="RENAL_DIPEPTIDASE_2"/>
    <property type="match status" value="1"/>
</dbReference>
<dbReference type="GO" id="GO:0070573">
    <property type="term" value="F:metallodipeptidase activity"/>
    <property type="evidence" value="ECO:0007669"/>
    <property type="project" value="InterPro"/>
</dbReference>
<dbReference type="SUPFAM" id="SSF51556">
    <property type="entry name" value="Metallo-dependent hydrolases"/>
    <property type="match status" value="1"/>
</dbReference>
<proteinExistence type="predicted"/>
<organism evidence="1 2">
    <name type="scientific">Frigidibacter mobilis</name>
    <dbReference type="NCBI Taxonomy" id="1335048"/>
    <lineage>
        <taxon>Bacteria</taxon>
        <taxon>Pseudomonadati</taxon>
        <taxon>Pseudomonadota</taxon>
        <taxon>Alphaproteobacteria</taxon>
        <taxon>Rhodobacterales</taxon>
        <taxon>Paracoccaceae</taxon>
        <taxon>Frigidibacter</taxon>
    </lineage>
</organism>
<protein>
    <submittedName>
        <fullName evidence="1">Renal dipeptidase</fullName>
    </submittedName>
</protein>
<dbReference type="OrthoDB" id="9804920at2"/>
<name>A0A159YYA1_9RHOB</name>
<dbReference type="Proteomes" id="UP000076128">
    <property type="component" value="Chromosome"/>
</dbReference>
<dbReference type="Pfam" id="PF01244">
    <property type="entry name" value="Peptidase_M19"/>
    <property type="match status" value="1"/>
</dbReference>
<evidence type="ECO:0000313" key="1">
    <source>
        <dbReference type="EMBL" id="AMY67361.1"/>
    </source>
</evidence>
<dbReference type="InterPro" id="IPR008257">
    <property type="entry name" value="Pept_M19"/>
</dbReference>
<dbReference type="PANTHER" id="PTHR10443:SF12">
    <property type="entry name" value="DIPEPTIDASE"/>
    <property type="match status" value="1"/>
</dbReference>
<evidence type="ECO:0000313" key="2">
    <source>
        <dbReference type="Proteomes" id="UP000076128"/>
    </source>
</evidence>
<reference evidence="1 2" key="1">
    <citation type="submission" date="2015-09" db="EMBL/GenBank/DDBJ databases">
        <title>Complete genome sequence of Defluviimonas alba cai42t isolated from an oilfield in Xinjiang.</title>
        <authorList>
            <person name="Geng S."/>
            <person name="Pan X."/>
            <person name="Wu X."/>
        </authorList>
    </citation>
    <scope>NUCLEOTIDE SEQUENCE [LARGE SCALE GENOMIC DNA]</scope>
    <source>
        <strain evidence="2">cai42</strain>
    </source>
</reference>
<dbReference type="GO" id="GO:0006508">
    <property type="term" value="P:proteolysis"/>
    <property type="evidence" value="ECO:0007669"/>
    <property type="project" value="InterPro"/>
</dbReference>
<dbReference type="STRING" id="1335048.AKL17_0099"/>
<dbReference type="InterPro" id="IPR032466">
    <property type="entry name" value="Metal_Hydrolase"/>
</dbReference>
<dbReference type="EMBL" id="CP012661">
    <property type="protein sequence ID" value="AMY67361.1"/>
    <property type="molecule type" value="Genomic_DNA"/>
</dbReference>
<dbReference type="KEGG" id="daa:AKL17_0099"/>
<dbReference type="PANTHER" id="PTHR10443">
    <property type="entry name" value="MICROSOMAL DIPEPTIDASE"/>
    <property type="match status" value="1"/>
</dbReference>
<accession>A0A159YYA1</accession>
<dbReference type="Gene3D" id="3.20.20.140">
    <property type="entry name" value="Metal-dependent hydrolases"/>
    <property type="match status" value="1"/>
</dbReference>
<keyword evidence="2" id="KW-1185">Reference proteome</keyword>
<gene>
    <name evidence="1" type="ORF">AKL17_0099</name>
</gene>